<feature type="transmembrane region" description="Helical" evidence="1">
    <location>
        <begin position="177"/>
        <end position="199"/>
    </location>
</feature>
<evidence type="ECO:0000256" key="1">
    <source>
        <dbReference type="SAM" id="Phobius"/>
    </source>
</evidence>
<feature type="transmembrane region" description="Helical" evidence="1">
    <location>
        <begin position="114"/>
        <end position="138"/>
    </location>
</feature>
<dbReference type="EMBL" id="VSSQ01000008">
    <property type="protein sequence ID" value="MPL58907.1"/>
    <property type="molecule type" value="Genomic_DNA"/>
</dbReference>
<evidence type="ECO:0000313" key="2">
    <source>
        <dbReference type="EMBL" id="MPL58907.1"/>
    </source>
</evidence>
<accession>A0A644SXD7</accession>
<dbReference type="InterPro" id="IPR008910">
    <property type="entry name" value="MSC_TM_helix"/>
</dbReference>
<name>A0A644SXD7_9ZZZZ</name>
<feature type="transmembrane region" description="Helical" evidence="1">
    <location>
        <begin position="20"/>
        <end position="41"/>
    </location>
</feature>
<dbReference type="Gene3D" id="1.10.287.1260">
    <property type="match status" value="1"/>
</dbReference>
<reference evidence="2" key="1">
    <citation type="submission" date="2019-08" db="EMBL/GenBank/DDBJ databases">
        <authorList>
            <person name="Kucharzyk K."/>
            <person name="Murdoch R.W."/>
            <person name="Higgins S."/>
            <person name="Loffler F."/>
        </authorList>
    </citation>
    <scope>NUCLEOTIDE SEQUENCE</scope>
</reference>
<gene>
    <name evidence="2" type="ORF">SDC9_04453</name>
</gene>
<dbReference type="AlphaFoldDB" id="A0A644SXD7"/>
<feature type="transmembrane region" description="Helical" evidence="1">
    <location>
        <begin position="75"/>
        <end position="94"/>
    </location>
</feature>
<keyword evidence="1" id="KW-0812">Transmembrane</keyword>
<proteinExistence type="predicted"/>
<keyword evidence="1" id="KW-1133">Transmembrane helix</keyword>
<dbReference type="Pfam" id="PF05552">
    <property type="entry name" value="MS_channel_1st_1"/>
    <property type="match status" value="1"/>
</dbReference>
<protein>
    <submittedName>
        <fullName evidence="2">Uncharacterized protein</fullName>
    </submittedName>
</protein>
<organism evidence="2">
    <name type="scientific">bioreactor metagenome</name>
    <dbReference type="NCBI Taxonomy" id="1076179"/>
    <lineage>
        <taxon>unclassified sequences</taxon>
        <taxon>metagenomes</taxon>
        <taxon>ecological metagenomes</taxon>
    </lineage>
</organism>
<comment type="caution">
    <text evidence="2">The sequence shown here is derived from an EMBL/GenBank/DDBJ whole genome shotgun (WGS) entry which is preliminary data.</text>
</comment>
<sequence length="230" mass="25211">MEINTIFDSLRSFSQDLPPIAGALLTFVVGWLVAILVRLLVPKFLGLLRFDRLSEKTGIASFLRKGNVHHSPSRLVAYLLYWFLMILALSNTMARLDQGAASSLSAWMRSALPTLLASLITVIIGFVVVTFLSNFVVTIARNAAVHSPDLIGRLIKYLGYFIVATMVLEQLGFGQTIISTIFIIIFAAIALGTGLAFGLGCKDMAKNAFENFLKNLREKQRVGQGTDLEG</sequence>
<feature type="transmembrane region" description="Helical" evidence="1">
    <location>
        <begin position="150"/>
        <end position="171"/>
    </location>
</feature>
<keyword evidence="1" id="KW-0472">Membrane</keyword>